<name>A0A4Y3WEG6_NITWI</name>
<comment type="caution">
    <text evidence="1">The sequence shown here is derived from an EMBL/GenBank/DDBJ whole genome shotgun (WGS) entry which is preliminary data.</text>
</comment>
<protein>
    <submittedName>
        <fullName evidence="1">Uncharacterized protein</fullName>
    </submittedName>
</protein>
<organism evidence="1 2">
    <name type="scientific">Nitrobacter winogradskyi</name>
    <name type="common">Nitrobacter agilis</name>
    <dbReference type="NCBI Taxonomy" id="913"/>
    <lineage>
        <taxon>Bacteria</taxon>
        <taxon>Pseudomonadati</taxon>
        <taxon>Pseudomonadota</taxon>
        <taxon>Alphaproteobacteria</taxon>
        <taxon>Hyphomicrobiales</taxon>
        <taxon>Nitrobacteraceae</taxon>
        <taxon>Nitrobacter</taxon>
    </lineage>
</organism>
<dbReference type="EMBL" id="BJNF01000067">
    <property type="protein sequence ID" value="GEC16490.1"/>
    <property type="molecule type" value="Genomic_DNA"/>
</dbReference>
<accession>A0A4Y3WEG6</accession>
<dbReference type="Proteomes" id="UP000318825">
    <property type="component" value="Unassembled WGS sequence"/>
</dbReference>
<gene>
    <name evidence="1" type="ORF">NWI01_23820</name>
</gene>
<proteinExistence type="predicted"/>
<evidence type="ECO:0000313" key="1">
    <source>
        <dbReference type="EMBL" id="GEC16490.1"/>
    </source>
</evidence>
<evidence type="ECO:0000313" key="2">
    <source>
        <dbReference type="Proteomes" id="UP000318825"/>
    </source>
</evidence>
<sequence length="54" mass="5817">MDHAKDTLNCDFTERSVQIKASAASVRDEGSNKGATLLEKSSLDLAKMCKEGNT</sequence>
<dbReference type="AlphaFoldDB" id="A0A4Y3WEG6"/>
<reference evidence="1 2" key="1">
    <citation type="submission" date="2019-06" db="EMBL/GenBank/DDBJ databases">
        <title>Whole genome shotgun sequence of Nitrobacter winogradskyi NBRC 14297.</title>
        <authorList>
            <person name="Hosoyama A."/>
            <person name="Uohara A."/>
            <person name="Ohji S."/>
            <person name="Ichikawa N."/>
        </authorList>
    </citation>
    <scope>NUCLEOTIDE SEQUENCE [LARGE SCALE GENOMIC DNA]</scope>
    <source>
        <strain evidence="1 2">NBRC 14297</strain>
    </source>
</reference>